<keyword evidence="10" id="KW-1185">Reference proteome</keyword>
<evidence type="ECO:0000256" key="5">
    <source>
        <dbReference type="ARBA" id="ARBA00023242"/>
    </source>
</evidence>
<dbReference type="InterPro" id="IPR036955">
    <property type="entry name" value="AP2/ERF_dom_sf"/>
</dbReference>
<dbReference type="GO" id="GO:0009873">
    <property type="term" value="P:ethylene-activated signaling pathway"/>
    <property type="evidence" value="ECO:0007669"/>
    <property type="project" value="InterPro"/>
</dbReference>
<dbReference type="PANTHER" id="PTHR31190:SF486">
    <property type="entry name" value="ETHYLENE-RESPONSIVE TRANSCRIPTION FACTOR 2-LIKE"/>
    <property type="match status" value="1"/>
</dbReference>
<dbReference type="PANTHER" id="PTHR31190">
    <property type="entry name" value="DNA-BINDING DOMAIN"/>
    <property type="match status" value="1"/>
</dbReference>
<keyword evidence="2" id="KW-0805">Transcription regulation</keyword>
<evidence type="ECO:0000256" key="7">
    <source>
        <dbReference type="SAM" id="MobiDB-lite"/>
    </source>
</evidence>
<feature type="region of interest" description="Disordered" evidence="7">
    <location>
        <begin position="374"/>
        <end position="417"/>
    </location>
</feature>
<dbReference type="GO" id="GO:0003677">
    <property type="term" value="F:DNA binding"/>
    <property type="evidence" value="ECO:0007669"/>
    <property type="project" value="UniProtKB-KW"/>
</dbReference>
<feature type="domain" description="AP2/ERF" evidence="8">
    <location>
        <begin position="310"/>
        <end position="368"/>
    </location>
</feature>
<reference evidence="10" key="1">
    <citation type="journal article" date="2019" name="Plant Biotechnol. J.">
        <title>Genome sequencing of the Australian wild diploid species Gossypium australe highlights disease resistance and delayed gland morphogenesis.</title>
        <authorList>
            <person name="Cai Y."/>
            <person name="Cai X."/>
            <person name="Wang Q."/>
            <person name="Wang P."/>
            <person name="Zhang Y."/>
            <person name="Cai C."/>
            <person name="Xu Y."/>
            <person name="Wang K."/>
            <person name="Zhou Z."/>
            <person name="Wang C."/>
            <person name="Geng S."/>
            <person name="Li B."/>
            <person name="Dong Q."/>
            <person name="Hou Y."/>
            <person name="Wang H."/>
            <person name="Ai P."/>
            <person name="Liu Z."/>
            <person name="Yi F."/>
            <person name="Sun M."/>
            <person name="An G."/>
            <person name="Cheng J."/>
            <person name="Zhang Y."/>
            <person name="Shi Q."/>
            <person name="Xie Y."/>
            <person name="Shi X."/>
            <person name="Chang Y."/>
            <person name="Huang F."/>
            <person name="Chen Y."/>
            <person name="Hong S."/>
            <person name="Mi L."/>
            <person name="Sun Q."/>
            <person name="Zhang L."/>
            <person name="Zhou B."/>
            <person name="Peng R."/>
            <person name="Zhang X."/>
            <person name="Liu F."/>
        </authorList>
    </citation>
    <scope>NUCLEOTIDE SEQUENCE [LARGE SCALE GENOMIC DNA]</scope>
    <source>
        <strain evidence="10">cv. PA1801</strain>
    </source>
</reference>
<dbReference type="PROSITE" id="PS51032">
    <property type="entry name" value="AP2_ERF"/>
    <property type="match status" value="2"/>
</dbReference>
<evidence type="ECO:0000313" key="10">
    <source>
        <dbReference type="Proteomes" id="UP000325315"/>
    </source>
</evidence>
<evidence type="ECO:0000313" key="9">
    <source>
        <dbReference type="EMBL" id="KAA3471244.1"/>
    </source>
</evidence>
<dbReference type="InterPro" id="IPR001471">
    <property type="entry name" value="AP2/ERF_dom"/>
</dbReference>
<dbReference type="Pfam" id="PF00847">
    <property type="entry name" value="AP2"/>
    <property type="match status" value="2"/>
</dbReference>
<proteinExistence type="inferred from homology"/>
<dbReference type="InterPro" id="IPR016177">
    <property type="entry name" value="DNA-bd_dom_sf"/>
</dbReference>
<dbReference type="Gene3D" id="3.30.730.10">
    <property type="entry name" value="AP2/ERF domain"/>
    <property type="match status" value="2"/>
</dbReference>
<feature type="domain" description="AP2/ERF" evidence="8">
    <location>
        <begin position="101"/>
        <end position="159"/>
    </location>
</feature>
<comment type="similarity">
    <text evidence="6">Belongs to the AP2/ERF transcription factor family. ERF subfamily.</text>
</comment>
<dbReference type="InterPro" id="IPR044808">
    <property type="entry name" value="ERF_plant"/>
</dbReference>
<dbReference type="GO" id="GO:0003700">
    <property type="term" value="F:DNA-binding transcription factor activity"/>
    <property type="evidence" value="ECO:0007669"/>
    <property type="project" value="InterPro"/>
</dbReference>
<keyword evidence="4" id="KW-0804">Transcription</keyword>
<evidence type="ECO:0000256" key="4">
    <source>
        <dbReference type="ARBA" id="ARBA00023163"/>
    </source>
</evidence>
<dbReference type="CDD" id="cd00018">
    <property type="entry name" value="AP2"/>
    <property type="match status" value="2"/>
</dbReference>
<dbReference type="PRINTS" id="PR00367">
    <property type="entry name" value="ETHRSPELEMNT"/>
</dbReference>
<feature type="region of interest" description="Disordered" evidence="7">
    <location>
        <begin position="167"/>
        <end position="188"/>
    </location>
</feature>
<feature type="compositionally biased region" description="Low complexity" evidence="7">
    <location>
        <begin position="393"/>
        <end position="404"/>
    </location>
</feature>
<organism evidence="9 10">
    <name type="scientific">Gossypium australe</name>
    <dbReference type="NCBI Taxonomy" id="47621"/>
    <lineage>
        <taxon>Eukaryota</taxon>
        <taxon>Viridiplantae</taxon>
        <taxon>Streptophyta</taxon>
        <taxon>Embryophyta</taxon>
        <taxon>Tracheophyta</taxon>
        <taxon>Spermatophyta</taxon>
        <taxon>Magnoliopsida</taxon>
        <taxon>eudicotyledons</taxon>
        <taxon>Gunneridae</taxon>
        <taxon>Pentapetalae</taxon>
        <taxon>rosids</taxon>
        <taxon>malvids</taxon>
        <taxon>Malvales</taxon>
        <taxon>Malvaceae</taxon>
        <taxon>Malvoideae</taxon>
        <taxon>Gossypium</taxon>
    </lineage>
</organism>
<dbReference type="EMBL" id="SMMG02000006">
    <property type="protein sequence ID" value="KAA3471244.1"/>
    <property type="molecule type" value="Genomic_DNA"/>
</dbReference>
<evidence type="ECO:0000256" key="2">
    <source>
        <dbReference type="ARBA" id="ARBA00023015"/>
    </source>
</evidence>
<dbReference type="AlphaFoldDB" id="A0A5B6VQC2"/>
<evidence type="ECO:0000259" key="8">
    <source>
        <dbReference type="PROSITE" id="PS51032"/>
    </source>
</evidence>
<evidence type="ECO:0000256" key="3">
    <source>
        <dbReference type="ARBA" id="ARBA00023125"/>
    </source>
</evidence>
<dbReference type="SMART" id="SM00380">
    <property type="entry name" value="AP2"/>
    <property type="match status" value="2"/>
</dbReference>
<gene>
    <name evidence="9" type="ORF">EPI10_016884</name>
</gene>
<accession>A0A5B6VQC2</accession>
<dbReference type="GO" id="GO:0005634">
    <property type="term" value="C:nucleus"/>
    <property type="evidence" value="ECO:0007669"/>
    <property type="project" value="UniProtKB-SubCell"/>
</dbReference>
<evidence type="ECO:0000256" key="1">
    <source>
        <dbReference type="ARBA" id="ARBA00004123"/>
    </source>
</evidence>
<dbReference type="OrthoDB" id="552345at2759"/>
<keyword evidence="3" id="KW-0238">DNA-binding</keyword>
<comment type="caution">
    <text evidence="9">The sequence shown here is derived from an EMBL/GenBank/DDBJ whole genome shotgun (WGS) entry which is preliminary data.</text>
</comment>
<dbReference type="FunFam" id="3.30.730.10:FF:000001">
    <property type="entry name" value="Ethylene-responsive transcription factor 2"/>
    <property type="match status" value="1"/>
</dbReference>
<name>A0A5B6VQC2_9ROSI</name>
<evidence type="ECO:0000256" key="6">
    <source>
        <dbReference type="ARBA" id="ARBA00024343"/>
    </source>
</evidence>
<protein>
    <submittedName>
        <fullName evidence="9">Ethylene-responsive transcription factor 2-like</fullName>
    </submittedName>
</protein>
<dbReference type="Proteomes" id="UP000325315">
    <property type="component" value="Unassembled WGS sequence"/>
</dbReference>
<sequence length="417" mass="47206">MYCDSVSEFDLRLLESIRRYLLEDDFDTNPEQVVENVDKNGLHVHDDAIKVDQWIIFDQSFDAAEKRVGVNNASFPSFEVSFQKETGAAVPKPHALPKEVHYRGVRRRPWGTYAAEIRDPKRNSARIWLGTYETPESAALAYDRAAFKFRGAKAKLNFPHLIGSNQVEPARVNSNKRKSPEPSSTSLSAQLLSSPLFTLTSDDETPKSKRKRSEIMFSNFDLSLLDSIRQYLLEDDFDTIPGQVVENLRKNELHDDAINVDQWRDFDQLFDATEETDAVNNASFPSFEVSFQMETTAAVPKPHAPPKKFNYRGVRRTPWGTYAAEIRDPKRNGARFWLGTYEPSEGAALAYDRSAFKMRGAKAKLNFPHLIGSDQVEPVRVSSKKRRSPEPPSSCSRAQSPSSPWDDGTPKLKGKNV</sequence>
<keyword evidence="5" id="KW-0539">Nucleus</keyword>
<dbReference type="SUPFAM" id="SSF54171">
    <property type="entry name" value="DNA-binding domain"/>
    <property type="match status" value="2"/>
</dbReference>
<comment type="subcellular location">
    <subcellularLocation>
        <location evidence="1">Nucleus</location>
    </subcellularLocation>
</comment>